<dbReference type="PROSITE" id="PS50940">
    <property type="entry name" value="CHIT_BIND_II"/>
    <property type="match status" value="1"/>
</dbReference>
<keyword evidence="4" id="KW-1015">Disulfide bond</keyword>
<dbReference type="PANTHER" id="PTHR11177">
    <property type="entry name" value="CHITINASE"/>
    <property type="match status" value="1"/>
</dbReference>
<keyword evidence="3 6" id="KW-0378">Hydrolase</keyword>
<dbReference type="InterPro" id="IPR011583">
    <property type="entry name" value="Chitinase_II/V-like_cat"/>
</dbReference>
<dbReference type="Proteomes" id="UP000663879">
    <property type="component" value="Unassembled WGS sequence"/>
</dbReference>
<organism evidence="11 12">
    <name type="scientific">Brachionus calyciflorus</name>
    <dbReference type="NCBI Taxonomy" id="104777"/>
    <lineage>
        <taxon>Eukaryota</taxon>
        <taxon>Metazoa</taxon>
        <taxon>Spiralia</taxon>
        <taxon>Gnathifera</taxon>
        <taxon>Rotifera</taxon>
        <taxon>Eurotatoria</taxon>
        <taxon>Monogononta</taxon>
        <taxon>Pseudotrocha</taxon>
        <taxon>Ploima</taxon>
        <taxon>Brachionidae</taxon>
        <taxon>Brachionus</taxon>
    </lineage>
</organism>
<evidence type="ECO:0000313" key="12">
    <source>
        <dbReference type="Proteomes" id="UP000663879"/>
    </source>
</evidence>
<keyword evidence="2" id="KW-0147">Chitin-binding</keyword>
<feature type="chain" id="PRO_5032952962" description="Chitinase" evidence="8">
    <location>
        <begin position="23"/>
        <end position="701"/>
    </location>
</feature>
<evidence type="ECO:0000256" key="7">
    <source>
        <dbReference type="SAM" id="MobiDB-lite"/>
    </source>
</evidence>
<evidence type="ECO:0000256" key="2">
    <source>
        <dbReference type="ARBA" id="ARBA00022669"/>
    </source>
</evidence>
<feature type="compositionally biased region" description="Basic residues" evidence="7">
    <location>
        <begin position="672"/>
        <end position="686"/>
    </location>
</feature>
<dbReference type="FunFam" id="3.20.20.80:FF:000007">
    <property type="entry name" value="Acidic mammalian chitinase"/>
    <property type="match status" value="1"/>
</dbReference>
<evidence type="ECO:0000256" key="4">
    <source>
        <dbReference type="ARBA" id="ARBA00023157"/>
    </source>
</evidence>
<dbReference type="GO" id="GO:0005975">
    <property type="term" value="P:carbohydrate metabolic process"/>
    <property type="evidence" value="ECO:0007669"/>
    <property type="project" value="InterPro"/>
</dbReference>
<dbReference type="Pfam" id="PF00704">
    <property type="entry name" value="Glyco_hydro_18"/>
    <property type="match status" value="1"/>
</dbReference>
<keyword evidence="5 6" id="KW-0326">Glycosidase</keyword>
<protein>
    <recommendedName>
        <fullName evidence="13">Chitinase</fullName>
    </recommendedName>
</protein>
<dbReference type="GO" id="GO:0006032">
    <property type="term" value="P:chitin catabolic process"/>
    <property type="evidence" value="ECO:0007669"/>
    <property type="project" value="TreeGrafter"/>
</dbReference>
<feature type="domain" description="GH18" evidence="10">
    <location>
        <begin position="25"/>
        <end position="386"/>
    </location>
</feature>
<evidence type="ECO:0000256" key="1">
    <source>
        <dbReference type="ARBA" id="ARBA00009121"/>
    </source>
</evidence>
<feature type="domain" description="Chitin-binding type-2" evidence="9">
    <location>
        <begin position="417"/>
        <end position="480"/>
    </location>
</feature>
<dbReference type="SUPFAM" id="SSF51445">
    <property type="entry name" value="(Trans)glycosidases"/>
    <property type="match status" value="1"/>
</dbReference>
<evidence type="ECO:0008006" key="13">
    <source>
        <dbReference type="Google" id="ProtNLM"/>
    </source>
</evidence>
<feature type="compositionally biased region" description="Basic and acidic residues" evidence="7">
    <location>
        <begin position="486"/>
        <end position="509"/>
    </location>
</feature>
<sequence length="701" mass="79878">MTRIINLLLPLLLKLFFEYAEAKPDKIVCYFTNWAVKRPGYGSMMPEHIDPCLCTHLIYAFSELKDNKLAPMEKFDHSNGNKIGFFERMNDLKKQNPKLRTLLAVGGWDMGMGAFSTMVKDEKNMKKFVTTSIEYLRKWNFDGLDLDFEYPGIDWRGSPPEDKMAFTKLCKMLREGFEKEAKESGKERMLLTAAVAGARNTIDKAYEVDKVSEHIDWWNLMTYDLHGPWDTNAGHHSALTGKDKEDYLYIDFVVKYYESKGAPRSKLVLGLASYGRSDSPAMPYTGFKGESGFVSYYETCLMLSCENWKEFWNEAQMVPYAKGKENFPWAGYDNVKSMKIKAEYIIKEKLGGAMFWTIDLDDFNGKFCCQGFFPLIRTVKSVLENDPKLMPPANICTKCPTQEYKTLKKLRKRRSADDVCQEKGEGVWADTSDCTKYFICRSMSTSWAEKKHETCYSGSYFDQSGGQCKWVGQNNFNCDNVLGKESEDNTKSSDKKSPNSSDEFGKPDPDTVIPADQYTCKADAPPSNENSDNLKCYSCEAEGKNSNKCKKSPNDDSSSMITCSSKKQKCFSKAIFNTKSKELVSFSRGCASMSEIEPSSDSGDTKGAISNCFMKPNSMTRVCYEVCDKNLCNTQTDLRSLALKKAAKLQPKKWKKCKKLKRKNKNINFNQTKRKFKQHKPQRKSALKTSQLGKAYKNKKN</sequence>
<dbReference type="GO" id="GO:0005576">
    <property type="term" value="C:extracellular region"/>
    <property type="evidence" value="ECO:0007669"/>
    <property type="project" value="InterPro"/>
</dbReference>
<comment type="similarity">
    <text evidence="1">Belongs to the glycosyl hydrolase 18 family. Chitinase class II subfamily.</text>
</comment>
<dbReference type="InterPro" id="IPR001223">
    <property type="entry name" value="Glyco_hydro18_cat"/>
</dbReference>
<keyword evidence="12" id="KW-1185">Reference proteome</keyword>
<dbReference type="PANTHER" id="PTHR11177:SF317">
    <property type="entry name" value="CHITINASE 12-RELATED"/>
    <property type="match status" value="1"/>
</dbReference>
<dbReference type="SMART" id="SM00636">
    <property type="entry name" value="Glyco_18"/>
    <property type="match status" value="1"/>
</dbReference>
<dbReference type="Gene3D" id="2.170.140.10">
    <property type="entry name" value="Chitin binding domain"/>
    <property type="match status" value="1"/>
</dbReference>
<dbReference type="AlphaFoldDB" id="A0A814HPP7"/>
<dbReference type="EMBL" id="CAJNOC010004230">
    <property type="protein sequence ID" value="CAF1014125.1"/>
    <property type="molecule type" value="Genomic_DNA"/>
</dbReference>
<dbReference type="GO" id="GO:0008061">
    <property type="term" value="F:chitin binding"/>
    <property type="evidence" value="ECO:0007669"/>
    <property type="project" value="UniProtKB-KW"/>
</dbReference>
<evidence type="ECO:0000313" key="11">
    <source>
        <dbReference type="EMBL" id="CAF1014125.1"/>
    </source>
</evidence>
<evidence type="ECO:0000256" key="8">
    <source>
        <dbReference type="SAM" id="SignalP"/>
    </source>
</evidence>
<dbReference type="PROSITE" id="PS51910">
    <property type="entry name" value="GH18_2"/>
    <property type="match status" value="1"/>
</dbReference>
<dbReference type="SUPFAM" id="SSF54556">
    <property type="entry name" value="Chitinase insertion domain"/>
    <property type="match status" value="1"/>
</dbReference>
<dbReference type="Pfam" id="PF01607">
    <property type="entry name" value="CBM_14"/>
    <property type="match status" value="1"/>
</dbReference>
<dbReference type="CDD" id="cd00117">
    <property type="entry name" value="TFP"/>
    <property type="match status" value="1"/>
</dbReference>
<evidence type="ECO:0000256" key="3">
    <source>
        <dbReference type="ARBA" id="ARBA00022801"/>
    </source>
</evidence>
<dbReference type="InterPro" id="IPR002557">
    <property type="entry name" value="Chitin-bd_dom"/>
</dbReference>
<dbReference type="Gene3D" id="3.10.50.10">
    <property type="match status" value="1"/>
</dbReference>
<dbReference type="SMART" id="SM00494">
    <property type="entry name" value="ChtBD2"/>
    <property type="match status" value="1"/>
</dbReference>
<keyword evidence="8" id="KW-0732">Signal</keyword>
<evidence type="ECO:0000256" key="6">
    <source>
        <dbReference type="RuleBase" id="RU000489"/>
    </source>
</evidence>
<dbReference type="InterPro" id="IPR036508">
    <property type="entry name" value="Chitin-bd_dom_sf"/>
</dbReference>
<evidence type="ECO:0000256" key="5">
    <source>
        <dbReference type="ARBA" id="ARBA00023295"/>
    </source>
</evidence>
<dbReference type="Gene3D" id="3.20.20.80">
    <property type="entry name" value="Glycosidases"/>
    <property type="match status" value="1"/>
</dbReference>
<proteinExistence type="inferred from homology"/>
<name>A0A814HPP7_9BILA</name>
<feature type="region of interest" description="Disordered" evidence="7">
    <location>
        <begin position="668"/>
        <end position="701"/>
    </location>
</feature>
<feature type="region of interest" description="Disordered" evidence="7">
    <location>
        <begin position="486"/>
        <end position="510"/>
    </location>
</feature>
<dbReference type="InterPro" id="IPR001579">
    <property type="entry name" value="Glyco_hydro_18_chit_AS"/>
</dbReference>
<dbReference type="OrthoDB" id="76388at2759"/>
<feature type="signal peptide" evidence="8">
    <location>
        <begin position="1"/>
        <end position="22"/>
    </location>
</feature>
<gene>
    <name evidence="11" type="ORF">OXX778_LOCUS17042</name>
</gene>
<dbReference type="InterPro" id="IPR029070">
    <property type="entry name" value="Chitinase_insertion_sf"/>
</dbReference>
<comment type="caution">
    <text evidence="11">The sequence shown here is derived from an EMBL/GenBank/DDBJ whole genome shotgun (WGS) entry which is preliminary data.</text>
</comment>
<reference evidence="11" key="1">
    <citation type="submission" date="2021-02" db="EMBL/GenBank/DDBJ databases">
        <authorList>
            <person name="Nowell W R."/>
        </authorList>
    </citation>
    <scope>NUCLEOTIDE SEQUENCE</scope>
    <source>
        <strain evidence="11">Ploen Becks lab</strain>
    </source>
</reference>
<dbReference type="SUPFAM" id="SSF57625">
    <property type="entry name" value="Invertebrate chitin-binding proteins"/>
    <property type="match status" value="1"/>
</dbReference>
<evidence type="ECO:0000259" key="10">
    <source>
        <dbReference type="PROSITE" id="PS51910"/>
    </source>
</evidence>
<dbReference type="InterPro" id="IPR017853">
    <property type="entry name" value="GH"/>
</dbReference>
<dbReference type="GO" id="GO:0004568">
    <property type="term" value="F:chitinase activity"/>
    <property type="evidence" value="ECO:0007669"/>
    <property type="project" value="UniProtKB-ARBA"/>
</dbReference>
<accession>A0A814HPP7</accession>
<evidence type="ECO:0000259" key="9">
    <source>
        <dbReference type="PROSITE" id="PS50940"/>
    </source>
</evidence>
<dbReference type="InterPro" id="IPR050314">
    <property type="entry name" value="Glycosyl_Hydrlase_18"/>
</dbReference>
<dbReference type="PROSITE" id="PS01095">
    <property type="entry name" value="GH18_1"/>
    <property type="match status" value="1"/>
</dbReference>